<feature type="region of interest" description="Disordered" evidence="1">
    <location>
        <begin position="526"/>
        <end position="563"/>
    </location>
</feature>
<feature type="compositionally biased region" description="Basic and acidic residues" evidence="1">
    <location>
        <begin position="526"/>
        <end position="542"/>
    </location>
</feature>
<feature type="region of interest" description="Disordered" evidence="1">
    <location>
        <begin position="249"/>
        <end position="268"/>
    </location>
</feature>
<evidence type="ECO:0000259" key="2">
    <source>
        <dbReference type="SMART" id="SM00222"/>
    </source>
</evidence>
<dbReference type="KEGG" id="tng:GSTEN00025048G001"/>
<protein>
    <submittedName>
        <fullName evidence="3">(spotted green pufferfish) hypothetical protein</fullName>
    </submittedName>
</protein>
<feature type="region of interest" description="Disordered" evidence="1">
    <location>
        <begin position="2172"/>
        <end position="2198"/>
    </location>
</feature>
<feature type="compositionally biased region" description="Basic residues" evidence="1">
    <location>
        <begin position="2326"/>
        <end position="2337"/>
    </location>
</feature>
<gene>
    <name evidence="3" type="ORF">GSTENG00025048001</name>
</gene>
<comment type="caution">
    <text evidence="3">The sequence shown here is derived from an EMBL/GenBank/DDBJ whole genome shotgun (WGS) entry which is preliminary data.</text>
</comment>
<feature type="compositionally biased region" description="Polar residues" evidence="1">
    <location>
        <begin position="2305"/>
        <end position="2314"/>
    </location>
</feature>
<dbReference type="GO" id="GO:0032012">
    <property type="term" value="P:regulation of ARF protein signal transduction"/>
    <property type="evidence" value="ECO:0007669"/>
    <property type="project" value="InterPro"/>
</dbReference>
<organism evidence="3">
    <name type="scientific">Tetraodon nigroviridis</name>
    <name type="common">Spotted green pufferfish</name>
    <name type="synonym">Chelonodon nigroviridis</name>
    <dbReference type="NCBI Taxonomy" id="99883"/>
    <lineage>
        <taxon>Eukaryota</taxon>
        <taxon>Metazoa</taxon>
        <taxon>Chordata</taxon>
        <taxon>Craniata</taxon>
        <taxon>Vertebrata</taxon>
        <taxon>Euteleostomi</taxon>
        <taxon>Actinopterygii</taxon>
        <taxon>Neopterygii</taxon>
        <taxon>Teleostei</taxon>
        <taxon>Neoteleostei</taxon>
        <taxon>Acanthomorphata</taxon>
        <taxon>Eupercaria</taxon>
        <taxon>Tetraodontiformes</taxon>
        <taxon>Tetradontoidea</taxon>
        <taxon>Tetraodontidae</taxon>
        <taxon>Tetraodon</taxon>
    </lineage>
</organism>
<feature type="region of interest" description="Disordered" evidence="1">
    <location>
        <begin position="448"/>
        <end position="512"/>
    </location>
</feature>
<accession>Q4S2J9</accession>
<dbReference type="PANTHER" id="PTHR10663:SF344">
    <property type="entry name" value="BREFELDIN A-INHIBITED GUANINE NUCLEOTIDE-EXCHANGE PROTEIN 3"/>
    <property type="match status" value="1"/>
</dbReference>
<feature type="compositionally biased region" description="Gly residues" evidence="1">
    <location>
        <begin position="253"/>
        <end position="264"/>
    </location>
</feature>
<feature type="non-terminal residue" evidence="3">
    <location>
        <position position="1"/>
    </location>
</feature>
<dbReference type="OrthoDB" id="10002886at2759"/>
<proteinExistence type="predicted"/>
<evidence type="ECO:0000256" key="1">
    <source>
        <dbReference type="SAM" id="MobiDB-lite"/>
    </source>
</evidence>
<feature type="region of interest" description="Disordered" evidence="1">
    <location>
        <begin position="2256"/>
        <end position="2346"/>
    </location>
</feature>
<feature type="compositionally biased region" description="Basic and acidic residues" evidence="1">
    <location>
        <begin position="655"/>
        <end position="664"/>
    </location>
</feature>
<dbReference type="GO" id="GO:0005085">
    <property type="term" value="F:guanyl-nucleotide exchange factor activity"/>
    <property type="evidence" value="ECO:0007669"/>
    <property type="project" value="InterPro"/>
</dbReference>
<dbReference type="InterPro" id="IPR000904">
    <property type="entry name" value="Sec7_dom"/>
</dbReference>
<evidence type="ECO:0000313" key="3">
    <source>
        <dbReference type="EMBL" id="CAG05133.1"/>
    </source>
</evidence>
<name>Q4S2J9_TETNG</name>
<reference evidence="3" key="2">
    <citation type="submission" date="2004-02" db="EMBL/GenBank/DDBJ databases">
        <authorList>
            <consortium name="Genoscope"/>
            <consortium name="Whitehead Institute Centre for Genome Research"/>
        </authorList>
    </citation>
    <scope>NUCLEOTIDE SEQUENCE</scope>
</reference>
<feature type="compositionally biased region" description="Gly residues" evidence="1">
    <location>
        <begin position="548"/>
        <end position="558"/>
    </location>
</feature>
<dbReference type="PANTHER" id="PTHR10663">
    <property type="entry name" value="GUANYL-NUCLEOTIDE EXCHANGE FACTOR"/>
    <property type="match status" value="1"/>
</dbReference>
<feature type="compositionally biased region" description="Polar residues" evidence="1">
    <location>
        <begin position="448"/>
        <end position="461"/>
    </location>
</feature>
<sequence>MEEVLRKLQKDASGHKHKAIRDACASACETLRSQNGAATLSPSQLRGRCLLPLQMALESKNAKLGQSALSGMQKLLCEDRFLGDEAEAPDRQLLGQMLEAVRVLLCITYSPSFDISGDSILKIAQGTDGEEVSAAPLNRRDVSPTSQALCDEVVTVLTVFCEKLESVDSGHQLLQLLYLECILSMLSSCPPTMHLSRGFTDLEAAVSLSLVAIMGNPVNDKTITSHHGQTGAQDRERLMERLNLGIGQDPDALGGGVSDQGRGSGCSSSAPARIVPVVRTVCYVAAELVRLVSCVESMKPVLQSLYHRILLYPPPQHRTEAIRIMKEILGSPQRLYDLAGPCLAEPETRKRSFSKRKSHLDLLRLVMDGMTEACVKGGIEACYASVSCACALLSALDELLQGRGIQPEQAQLLLRRRDDLKDGSDSTRESMEINEADFRWQRHLLSSEQAPCDPHSSSANMAASERSPDISISITTETGQTTTDLEAGQRVPGHTTPDDCGGGPRLPSPSFCRNQQEGAYVLMGESEHREEGGKSGHDEQQRERRRASGGGGECGGADRGAAVPPDVVQRSHALVYPDITNFLSVESRTRTHHGGGSRYSESNFRWGFGALGGSKVKGDRSRAERLFCLPVSTSMEEQDASRTEFDSCDQYSMAAEKDSGRSDVSDMGSDNVSLADEEQQTPHDGPAQRSLRAAALSLRLLHHAKAEQQSARLFAQALAALLPRLLSLAGTTEVDLALQNFSSTFCSGLQTGMGAALVSQTVLASFLMSISLSLSLSLSLSPTPHPGGIHSPGFESCDPLSCQSLMNADELYLVSYYALLLNLKLCCSDFYRRQTLPPAVSLKEYVRLVQGSGVLVLSTAWLEELYYQVLEHNLLGEAGFWGSPEDQTVPLITMLTDIDGLGSSGIGGQLISRASSQSPPSCDKNSDAVTAGAVFSRFILTGVWKNLIDVLSTPLTGRMVGSSKGLAFILGAEGTKEQSQRERDAICLSLDGLRKAAALSCTLGVAANCASALAQMAAASCIQEDKEGGDTGDAIAQGTGGPAAPCAVWSHGNKSPGLGCVPAVKQRVEHRLEQMGRPQGPRLHTAHVLCMDAILNVGLEMGSHNHECWPHVFRVTEYISSLEHTHFSDGSLPPPSLPTMAQQGGPVDLGLELSGQFPPETAELGPGQPVVQPPSIQELLRERRRGGRGMVDLKSGSLMSGSSAAQAVCMLSTQADRLFEEAATKLNLVGLLGFLQQLRKASQSQLFDSVTESGEYSLAMPGEARSTLERRSSLHLFRLGEAMLRIIRDKNRPLLHTGAGLECGGPPSGGACHKERHVSQKAVSFIHDVLTEVLTSWVEVPHFHFNEALFRPFERIMQLEICDEDVQDQVTSPAAGFPCAALTRIRLQVVTSIGELKWTIVVRPQILSGWRPLFSALRTVHGGKSDTKDYLLGEYSMGKSQAPVFDVFEAFITTDNIQVFANAATDYIMCLMKFVRGLGEVDDKEIGDCVHVSGYSSTDLCLPALDYLRRCSQLLAKIYKMPSKPVFLGARPTSLPADAQERSISTEDGVDCVLQEFDDGTGLIQVWILLLEQLTATVSTCPRQHQPPTLELLFALLREVTVVPGPGFGIFSVIQLLLPVMSLWLQRSHGDHSYWDTAAANFKHAIGLCCELVVEHVNSFIHSDIGYESLINLMLKDLFKLLVSCVSEPAETISRVGCSCIRYVLVTVGPVFTEEMWRLACCALQDAFSATLEPVKNLLACFHSGSDSFAGDACEVKVAAPSHSPAAEAEYWRIKAMAQQVRKPRDRTDPNPKALKAPRLGSRKRWEKAPLFAPQVFMLDTQCSPKTPNSKDGFEHAQSCVLIIELPSSQAANGHAQKRIPFRTIVVSLLSHQVLLQNLYDILLEEFVKQPEGQERITPVTSDPSRATAGFLRYISMTNLAIILDLLLDSYRTAREFDTRPGLKYLLMKVSGVCGAANLYRQSAMSFNLYFQTLLCAALSQADTLSAQQVKKILYEEEEGSSDSSHPGSASSEDEDIFEETAQVSPPRGRDKRSQWRASVPSLSVQPLGGLDGAWLVKRVYKLCMDLCTSYIQMHRDLKSSLEEAAPLSGGDHVFLLPLFQSETSTPTSAGGLSVRGTPLEDSGYRCQTGSLSPPTPSPGFRCVRLFLTPDSAKQSGNVQICLHSCTGSLPRHFGTGGERDDSDAGEGTAGAASDGGRRREWWENASNKLYTITTDRSISRLMMEYRRRRQQQQAAAQSHINLFMKEQGRVVVEAAGGGQQRTPADPQRPPQRPQHLVDQQGPPPLRHSVSAGPEVLRQEKRPRSGSTVSSHNISLKDAEAQIQVRGRRGRRGRWGRRSSSASQSSHCGGFLFLQAWTNMVLTVLNQVLLLSDSAFLALQPALYPCLSQLSCHVTDVRVRQALCEWLGRVGRLYDIIL</sequence>
<dbReference type="SMART" id="SM00222">
    <property type="entry name" value="Sec7"/>
    <property type="match status" value="1"/>
</dbReference>
<feature type="region of interest" description="Disordered" evidence="1">
    <location>
        <begin position="655"/>
        <end position="688"/>
    </location>
</feature>
<reference evidence="3" key="1">
    <citation type="journal article" date="2004" name="Nature">
        <title>Genome duplication in the teleost fish Tetraodon nigroviridis reveals the early vertebrate proto-karyotype.</title>
        <authorList>
            <person name="Jaillon O."/>
            <person name="Aury J.-M."/>
            <person name="Brunet F."/>
            <person name="Petit J.-L."/>
            <person name="Stange-Thomann N."/>
            <person name="Mauceli E."/>
            <person name="Bouneau L."/>
            <person name="Fischer C."/>
            <person name="Ozouf-Costaz C."/>
            <person name="Bernot A."/>
            <person name="Nicaud S."/>
            <person name="Jaffe D."/>
            <person name="Fisher S."/>
            <person name="Lutfalla G."/>
            <person name="Dossat C."/>
            <person name="Segurens B."/>
            <person name="Dasilva C."/>
            <person name="Salanoubat M."/>
            <person name="Levy M."/>
            <person name="Boudet N."/>
            <person name="Castellano S."/>
            <person name="Anthouard V."/>
            <person name="Jubin C."/>
            <person name="Castelli V."/>
            <person name="Katinka M."/>
            <person name="Vacherie B."/>
            <person name="Biemont C."/>
            <person name="Skalli Z."/>
            <person name="Cattolico L."/>
            <person name="Poulain J."/>
            <person name="De Berardinis V."/>
            <person name="Cruaud C."/>
            <person name="Duprat S."/>
            <person name="Brottier P."/>
            <person name="Coutanceau J.-P."/>
            <person name="Gouzy J."/>
            <person name="Parra G."/>
            <person name="Lardier G."/>
            <person name="Chapple C."/>
            <person name="McKernan K.J."/>
            <person name="McEwan P."/>
            <person name="Bosak S."/>
            <person name="Kellis M."/>
            <person name="Volff J.-N."/>
            <person name="Guigo R."/>
            <person name="Zody M.C."/>
            <person name="Mesirov J."/>
            <person name="Lindblad-Toh K."/>
            <person name="Birren B."/>
            <person name="Nusbaum C."/>
            <person name="Kahn D."/>
            <person name="Robinson-Rechavi M."/>
            <person name="Laudet V."/>
            <person name="Schachter V."/>
            <person name="Quetier F."/>
            <person name="Saurin W."/>
            <person name="Scarpelli C."/>
            <person name="Wincker P."/>
            <person name="Lander E.S."/>
            <person name="Weissenbach J."/>
            <person name="Roest Crollius H."/>
        </authorList>
    </citation>
    <scope>NUCLEOTIDE SEQUENCE [LARGE SCALE GENOMIC DNA]</scope>
</reference>
<feature type="compositionally biased region" description="Low complexity" evidence="1">
    <location>
        <begin position="2002"/>
        <end position="2011"/>
    </location>
</feature>
<dbReference type="EMBL" id="CAAE01014760">
    <property type="protein sequence ID" value="CAG05133.1"/>
    <property type="molecule type" value="Genomic_DNA"/>
</dbReference>
<dbReference type="InterPro" id="IPR032629">
    <property type="entry name" value="DCB_dom"/>
</dbReference>
<dbReference type="Pfam" id="PF16213">
    <property type="entry name" value="DCB"/>
    <property type="match status" value="1"/>
</dbReference>
<feature type="domain" description="SEC7" evidence="2">
    <location>
        <begin position="623"/>
        <end position="874"/>
    </location>
</feature>
<feature type="region of interest" description="Disordered" evidence="1">
    <location>
        <begin position="1997"/>
        <end position="2037"/>
    </location>
</feature>